<dbReference type="EMBL" id="MTKT01005815">
    <property type="protein sequence ID" value="OWM64146.1"/>
    <property type="molecule type" value="Genomic_DNA"/>
</dbReference>
<organism evidence="2 3">
    <name type="scientific">Punica granatum</name>
    <name type="common">Pomegranate</name>
    <dbReference type="NCBI Taxonomy" id="22663"/>
    <lineage>
        <taxon>Eukaryota</taxon>
        <taxon>Viridiplantae</taxon>
        <taxon>Streptophyta</taxon>
        <taxon>Embryophyta</taxon>
        <taxon>Tracheophyta</taxon>
        <taxon>Spermatophyta</taxon>
        <taxon>Magnoliopsida</taxon>
        <taxon>eudicotyledons</taxon>
        <taxon>Gunneridae</taxon>
        <taxon>Pentapetalae</taxon>
        <taxon>rosids</taxon>
        <taxon>malvids</taxon>
        <taxon>Myrtales</taxon>
        <taxon>Lythraceae</taxon>
        <taxon>Punica</taxon>
    </lineage>
</organism>
<feature type="region of interest" description="Disordered" evidence="1">
    <location>
        <begin position="65"/>
        <end position="91"/>
    </location>
</feature>
<reference evidence="3" key="1">
    <citation type="journal article" date="2017" name="Plant J.">
        <title>The pomegranate (Punica granatum L.) genome and the genomics of punicalagin biosynthesis.</title>
        <authorList>
            <person name="Qin G."/>
            <person name="Xu C."/>
            <person name="Ming R."/>
            <person name="Tang H."/>
            <person name="Guyot R."/>
            <person name="Kramer E.M."/>
            <person name="Hu Y."/>
            <person name="Yi X."/>
            <person name="Qi Y."/>
            <person name="Xu X."/>
            <person name="Gao Z."/>
            <person name="Pan H."/>
            <person name="Jian J."/>
            <person name="Tian Y."/>
            <person name="Yue Z."/>
            <person name="Xu Y."/>
        </authorList>
    </citation>
    <scope>NUCLEOTIDE SEQUENCE [LARGE SCALE GENOMIC DNA]</scope>
    <source>
        <strain evidence="3">cv. Dabenzi</strain>
    </source>
</reference>
<dbReference type="AlphaFoldDB" id="A0A218VUS9"/>
<proteinExistence type="predicted"/>
<gene>
    <name evidence="2" type="ORF">CDL15_Pgr018717</name>
</gene>
<feature type="compositionally biased region" description="Basic and acidic residues" evidence="1">
    <location>
        <begin position="82"/>
        <end position="91"/>
    </location>
</feature>
<dbReference type="Proteomes" id="UP000197138">
    <property type="component" value="Unassembled WGS sequence"/>
</dbReference>
<name>A0A218VUS9_PUNGR</name>
<comment type="caution">
    <text evidence="2">The sequence shown here is derived from an EMBL/GenBank/DDBJ whole genome shotgun (WGS) entry which is preliminary data.</text>
</comment>
<protein>
    <submittedName>
        <fullName evidence="2">Uncharacterized protein</fullName>
    </submittedName>
</protein>
<evidence type="ECO:0000313" key="3">
    <source>
        <dbReference type="Proteomes" id="UP000197138"/>
    </source>
</evidence>
<sequence>MAIYNAYLGVAPKPKAISCPKWMIVIIKNKTYPEVAGWSRVRGFEVGERARVEVHGVAVAGSRSLRRGREVEPSSRSTSSEVEDRANVASS</sequence>
<evidence type="ECO:0000256" key="1">
    <source>
        <dbReference type="SAM" id="MobiDB-lite"/>
    </source>
</evidence>
<accession>A0A218VUS9</accession>
<evidence type="ECO:0000313" key="2">
    <source>
        <dbReference type="EMBL" id="OWM64146.1"/>
    </source>
</evidence>